<dbReference type="Gene3D" id="1.10.8.730">
    <property type="match status" value="1"/>
</dbReference>
<reference evidence="2 4" key="1">
    <citation type="submission" date="2020-06" db="EMBL/GenBank/DDBJ databases">
        <title>Anoxygenic phototrophic Chloroflexota member uses a Type I reaction center.</title>
        <authorList>
            <person name="Tsuji J.M."/>
            <person name="Shaw N.A."/>
            <person name="Nagashima S."/>
            <person name="Venkiteswaran J."/>
            <person name="Schiff S.L."/>
            <person name="Hanada S."/>
            <person name="Tank M."/>
            <person name="Neufeld J.D."/>
        </authorList>
    </citation>
    <scope>NUCLEOTIDE SEQUENCE [LARGE SCALE GENOMIC DNA]</scope>
    <source>
        <strain evidence="2">L227-S17</strain>
    </source>
</reference>
<keyword evidence="3" id="KW-0614">Plasmid</keyword>
<proteinExistence type="predicted"/>
<geneLocation type="plasmid" evidence="3 5">
    <name>unnamed2</name>
</geneLocation>
<keyword evidence="2" id="KW-0547">Nucleotide-binding</keyword>
<sequence>MALDNRETGRPVEAEAVEQALATSARHLPDLLAPGQVEIRQEYIRVGEFYYGHLYIANLPREVAPGWLDPLLSLNLPHEVDFFLTPLDSRRVIARLQKQRRDFISTRLQDQKKGRVTSPELELGLEDVNALQQKLEAGTEKALKLDLLVTTWGGTPLETRDRLLQLRSAVVRGGADARSMPYRQLRGFRSLLPDGQNQVQRPKLVDATTVAFAFPFASTDLNMPGGVLFGVNAVERSPVIVNLWKRPELANPNIFIGGKPGAGKSFFTKTLLGRLLTTGVRAFVIDPENEYSRLAEAAGGRNIQLSSSRPFVFNIFQLPASATGRLEAGGETESERANPLAEKVATLLPLLTMLVLGVGDSRATSDLPREARDFLEHAVFETYRRCGITYEEVLSGRLTAPLLEQGTLAYAELLAGEGGAANNRQVAERFTRPRIPALADLRDTIRDLAEGSDFGLASALERYISGAFAGFFTNRPTTLDISDHLTVFKIRDVSRELQPIIILMAMDWVWSLAVRYRRPMVFVVDELWSVISSVAGGRLVESFARRSRKLGLSLVVATQQLEDLLSTEQGRAVLSCCDTKWIGQQEPHQEKSLREALKLTDEQVRFVLFQAQQGLALLKCGTRWVMLAVVHSEEEFRLAETNPVNGLPSQRNY</sequence>
<dbReference type="PANTHER" id="PTHR30121">
    <property type="entry name" value="UNCHARACTERIZED PROTEIN YJGR-RELATED"/>
    <property type="match status" value="1"/>
</dbReference>
<dbReference type="InterPro" id="IPR027417">
    <property type="entry name" value="P-loop_NTPase"/>
</dbReference>
<dbReference type="InterPro" id="IPR043964">
    <property type="entry name" value="P-loop_TraG"/>
</dbReference>
<protein>
    <submittedName>
        <fullName evidence="2">ATP-binding protein</fullName>
    </submittedName>
</protein>
<name>A0A8T7M502_9CHLR</name>
<evidence type="ECO:0000313" key="2">
    <source>
        <dbReference type="EMBL" id="NWJ47082.1"/>
    </source>
</evidence>
<evidence type="ECO:0000313" key="4">
    <source>
        <dbReference type="Proteomes" id="UP000521676"/>
    </source>
</evidence>
<dbReference type="Proteomes" id="UP001431572">
    <property type="component" value="Plasmid unnamed2"/>
</dbReference>
<gene>
    <name evidence="2" type="ORF">HXX08_14575</name>
    <name evidence="3" type="ORF">OZ401_004971</name>
</gene>
<keyword evidence="5" id="KW-1185">Reference proteome</keyword>
<feature type="domain" description="TraG P-loop" evidence="1">
    <location>
        <begin position="237"/>
        <end position="320"/>
    </location>
</feature>
<evidence type="ECO:0000313" key="5">
    <source>
        <dbReference type="Proteomes" id="UP001431572"/>
    </source>
</evidence>
<dbReference type="RefSeq" id="WP_341472263.1">
    <property type="nucleotide sequence ID" value="NZ_CP128402.1"/>
</dbReference>
<dbReference type="Proteomes" id="UP000521676">
    <property type="component" value="Unassembled WGS sequence"/>
</dbReference>
<organism evidence="2 4">
    <name type="scientific">Candidatus Chlorohelix allophototropha</name>
    <dbReference type="NCBI Taxonomy" id="3003348"/>
    <lineage>
        <taxon>Bacteria</taxon>
        <taxon>Bacillati</taxon>
        <taxon>Chloroflexota</taxon>
        <taxon>Chloroflexia</taxon>
        <taxon>Candidatus Chloroheliales</taxon>
        <taxon>Candidatus Chloroheliaceae</taxon>
        <taxon>Candidatus Chlorohelix</taxon>
    </lineage>
</organism>
<evidence type="ECO:0000259" key="1">
    <source>
        <dbReference type="Pfam" id="PF19044"/>
    </source>
</evidence>
<evidence type="ECO:0000313" key="3">
    <source>
        <dbReference type="EMBL" id="WJW70395.1"/>
    </source>
</evidence>
<dbReference type="EMBL" id="JACATZ010000002">
    <property type="protein sequence ID" value="NWJ47082.1"/>
    <property type="molecule type" value="Genomic_DNA"/>
</dbReference>
<dbReference type="Pfam" id="PF19044">
    <property type="entry name" value="P-loop_TraG"/>
    <property type="match status" value="1"/>
</dbReference>
<dbReference type="EMBL" id="CP128402">
    <property type="protein sequence ID" value="WJW70395.1"/>
    <property type="molecule type" value="Genomic_DNA"/>
</dbReference>
<dbReference type="Gene3D" id="3.40.50.300">
    <property type="entry name" value="P-loop containing nucleotide triphosphate hydrolases"/>
    <property type="match status" value="1"/>
</dbReference>
<keyword evidence="2" id="KW-0067">ATP-binding</keyword>
<dbReference type="GO" id="GO:0005524">
    <property type="term" value="F:ATP binding"/>
    <property type="evidence" value="ECO:0007669"/>
    <property type="project" value="UniProtKB-KW"/>
</dbReference>
<dbReference type="CDD" id="cd01127">
    <property type="entry name" value="TrwB_TraG_TraD_VirD4"/>
    <property type="match status" value="1"/>
</dbReference>
<reference evidence="3" key="2">
    <citation type="journal article" date="2024" name="Nature">
        <title>Anoxygenic phototroph of the Chloroflexota uses a type I reaction centre.</title>
        <authorList>
            <person name="Tsuji J.M."/>
            <person name="Shaw N.A."/>
            <person name="Nagashima S."/>
            <person name="Venkiteswaran J.J."/>
            <person name="Schiff S.L."/>
            <person name="Watanabe T."/>
            <person name="Fukui M."/>
            <person name="Hanada S."/>
            <person name="Tank M."/>
            <person name="Neufeld J.D."/>
        </authorList>
    </citation>
    <scope>NUCLEOTIDE SEQUENCE</scope>
    <source>
        <strain evidence="3">L227-S17</strain>
        <plasmid evidence="3 5">unnamed2</plasmid>
    </source>
</reference>
<dbReference type="PANTHER" id="PTHR30121:SF6">
    <property type="entry name" value="SLR6007 PROTEIN"/>
    <property type="match status" value="1"/>
</dbReference>
<dbReference type="SUPFAM" id="SSF52540">
    <property type="entry name" value="P-loop containing nucleoside triphosphate hydrolases"/>
    <property type="match status" value="1"/>
</dbReference>
<accession>A0A8T7M502</accession>
<dbReference type="AlphaFoldDB" id="A0A8T7M502"/>
<dbReference type="InterPro" id="IPR051162">
    <property type="entry name" value="T4SS_component"/>
</dbReference>